<dbReference type="OrthoDB" id="117088at2"/>
<dbReference type="Proteomes" id="UP000238823">
    <property type="component" value="Unassembled WGS sequence"/>
</dbReference>
<evidence type="ECO:0008006" key="3">
    <source>
        <dbReference type="Google" id="ProtNLM"/>
    </source>
</evidence>
<reference evidence="1 2" key="1">
    <citation type="submission" date="2018-03" db="EMBL/GenBank/DDBJ databases">
        <title>Draft Genome Sequences of the Obligatory Marine Myxobacteria Enhygromyxa salina SWB007.</title>
        <authorList>
            <person name="Poehlein A."/>
            <person name="Moghaddam J.A."/>
            <person name="Harms H."/>
            <person name="Alanjari M."/>
            <person name="Koenig G.M."/>
            <person name="Daniel R."/>
            <person name="Schaeberle T.F."/>
        </authorList>
    </citation>
    <scope>NUCLEOTIDE SEQUENCE [LARGE SCALE GENOMIC DNA]</scope>
    <source>
        <strain evidence="1 2">SWB007</strain>
    </source>
</reference>
<protein>
    <recommendedName>
        <fullName evidence="3">Tetratricopeptide repeat protein</fullName>
    </recommendedName>
</protein>
<dbReference type="RefSeq" id="WP_106091398.1">
    <property type="nucleotide sequence ID" value="NZ_PVNL01000092.1"/>
</dbReference>
<name>A0A2S9YKE3_9BACT</name>
<accession>A0A2S9YKE3</accession>
<gene>
    <name evidence="1" type="ORF">ENSA7_44650</name>
</gene>
<sequence>MSEAEIFELKPIHVDSVPHSLAKARKYRDLNDPRQAESICHDILAVDPDNRDARLELILAMSDQFSGTRKSPRTVDIMQHIDKLDDAYSRLYYRGLITEREALGFLERGHAAAFAYEGLREAMDLYEAAEKLRPVGNDDAILRWNACVRVIRREKLRPPAEYAHELPLE</sequence>
<comment type="caution">
    <text evidence="1">The sequence shown here is derived from an EMBL/GenBank/DDBJ whole genome shotgun (WGS) entry which is preliminary data.</text>
</comment>
<evidence type="ECO:0000313" key="2">
    <source>
        <dbReference type="Proteomes" id="UP000238823"/>
    </source>
</evidence>
<dbReference type="EMBL" id="PVNL01000092">
    <property type="protein sequence ID" value="PRQ05575.1"/>
    <property type="molecule type" value="Genomic_DNA"/>
</dbReference>
<evidence type="ECO:0000313" key="1">
    <source>
        <dbReference type="EMBL" id="PRQ05575.1"/>
    </source>
</evidence>
<dbReference type="AlphaFoldDB" id="A0A2S9YKE3"/>
<proteinExistence type="predicted"/>
<organism evidence="1 2">
    <name type="scientific">Enhygromyxa salina</name>
    <dbReference type="NCBI Taxonomy" id="215803"/>
    <lineage>
        <taxon>Bacteria</taxon>
        <taxon>Pseudomonadati</taxon>
        <taxon>Myxococcota</taxon>
        <taxon>Polyangia</taxon>
        <taxon>Nannocystales</taxon>
        <taxon>Nannocystaceae</taxon>
        <taxon>Enhygromyxa</taxon>
    </lineage>
</organism>